<comment type="caution">
    <text evidence="2">The sequence shown here is derived from an EMBL/GenBank/DDBJ whole genome shotgun (WGS) entry which is preliminary data.</text>
</comment>
<feature type="transmembrane region" description="Helical" evidence="1">
    <location>
        <begin position="45"/>
        <end position="68"/>
    </location>
</feature>
<keyword evidence="1" id="KW-1133">Transmembrane helix</keyword>
<evidence type="ECO:0000256" key="1">
    <source>
        <dbReference type="SAM" id="Phobius"/>
    </source>
</evidence>
<organism evidence="2 3">
    <name type="scientific">Methylomonas koyamae</name>
    <dbReference type="NCBI Taxonomy" id="702114"/>
    <lineage>
        <taxon>Bacteria</taxon>
        <taxon>Pseudomonadati</taxon>
        <taxon>Pseudomonadota</taxon>
        <taxon>Gammaproteobacteria</taxon>
        <taxon>Methylococcales</taxon>
        <taxon>Methylococcaceae</taxon>
        <taxon>Methylomonas</taxon>
    </lineage>
</organism>
<protein>
    <submittedName>
        <fullName evidence="2">Uncharacterized protein</fullName>
    </submittedName>
</protein>
<accession>A0A177N4H1</accession>
<evidence type="ECO:0000313" key="2">
    <source>
        <dbReference type="EMBL" id="OAI12040.1"/>
    </source>
</evidence>
<evidence type="ECO:0000313" key="3">
    <source>
        <dbReference type="Proteomes" id="UP000077628"/>
    </source>
</evidence>
<reference evidence="3" key="1">
    <citation type="submission" date="2016-03" db="EMBL/GenBank/DDBJ databases">
        <authorList>
            <person name="Heylen K."/>
            <person name="De Vos P."/>
            <person name="Vekeman B."/>
        </authorList>
    </citation>
    <scope>NUCLEOTIDE SEQUENCE [LARGE SCALE GENOMIC DNA]</scope>
    <source>
        <strain evidence="3">R-45383</strain>
    </source>
</reference>
<dbReference type="EMBL" id="LUUK01000224">
    <property type="protein sequence ID" value="OAI12040.1"/>
    <property type="molecule type" value="Genomic_DNA"/>
</dbReference>
<dbReference type="AlphaFoldDB" id="A0A177N4H1"/>
<sequence length="86" mass="10105">MYIVVKRPDWFRLLIAAMYRDKARDTDFVNAAQTRETRIKTFASLFTLFLIDIAPVPVTPVIAFVIILSRPHWFYRVVRKVYGEVA</sequence>
<dbReference type="OrthoDB" id="5571059at2"/>
<gene>
    <name evidence="2" type="ORF">A1355_01080</name>
</gene>
<keyword evidence="1" id="KW-0812">Transmembrane</keyword>
<name>A0A177N4H1_9GAMM</name>
<keyword evidence="1" id="KW-0472">Membrane</keyword>
<dbReference type="Proteomes" id="UP000077628">
    <property type="component" value="Unassembled WGS sequence"/>
</dbReference>
<keyword evidence="3" id="KW-1185">Reference proteome</keyword>
<proteinExistence type="predicted"/>